<keyword evidence="5" id="KW-0808">Transferase</keyword>
<dbReference type="PANTHER" id="PTHR30040:SF2">
    <property type="entry name" value="FAD:PROTEIN FMN TRANSFERASE"/>
    <property type="match status" value="1"/>
</dbReference>
<comment type="catalytic activity">
    <reaction evidence="10">
        <text>L-threonyl-[protein] + FAD = FMN-L-threonyl-[protein] + AMP + H(+)</text>
        <dbReference type="Rhea" id="RHEA:36847"/>
        <dbReference type="Rhea" id="RHEA-COMP:11060"/>
        <dbReference type="Rhea" id="RHEA-COMP:11061"/>
        <dbReference type="ChEBI" id="CHEBI:15378"/>
        <dbReference type="ChEBI" id="CHEBI:30013"/>
        <dbReference type="ChEBI" id="CHEBI:57692"/>
        <dbReference type="ChEBI" id="CHEBI:74257"/>
        <dbReference type="ChEBI" id="CHEBI:456215"/>
        <dbReference type="EC" id="2.7.1.180"/>
    </reaction>
</comment>
<keyword evidence="7" id="KW-0274">FAD</keyword>
<dbReference type="SUPFAM" id="SSF143631">
    <property type="entry name" value="ApbE-like"/>
    <property type="match status" value="1"/>
</dbReference>
<dbReference type="PANTHER" id="PTHR30040">
    <property type="entry name" value="THIAMINE BIOSYNTHESIS LIPOPROTEIN APBE"/>
    <property type="match status" value="1"/>
</dbReference>
<evidence type="ECO:0000256" key="8">
    <source>
        <dbReference type="ARBA" id="ARBA00022842"/>
    </source>
</evidence>
<keyword evidence="11" id="KW-0449">Lipoprotein</keyword>
<protein>
    <recommendedName>
        <fullName evidence="3">FAD:protein FMN transferase</fullName>
        <ecNumber evidence="2">2.7.1.180</ecNumber>
    </recommendedName>
    <alternativeName>
        <fullName evidence="9">Flavin transferase</fullName>
    </alternativeName>
</protein>
<evidence type="ECO:0000256" key="9">
    <source>
        <dbReference type="ARBA" id="ARBA00031306"/>
    </source>
</evidence>
<dbReference type="EC" id="2.7.1.180" evidence="2"/>
<gene>
    <name evidence="11" type="ORF">HNP55_002772</name>
</gene>
<evidence type="ECO:0000256" key="10">
    <source>
        <dbReference type="ARBA" id="ARBA00048540"/>
    </source>
</evidence>
<keyword evidence="6" id="KW-0479">Metal-binding</keyword>
<dbReference type="AlphaFoldDB" id="A0A840L840"/>
<keyword evidence="12" id="KW-1185">Reference proteome</keyword>
<evidence type="ECO:0000256" key="1">
    <source>
        <dbReference type="ARBA" id="ARBA00001946"/>
    </source>
</evidence>
<evidence type="ECO:0000256" key="2">
    <source>
        <dbReference type="ARBA" id="ARBA00011955"/>
    </source>
</evidence>
<evidence type="ECO:0000313" key="12">
    <source>
        <dbReference type="Proteomes" id="UP000562027"/>
    </source>
</evidence>
<dbReference type="Gene3D" id="3.10.520.10">
    <property type="entry name" value="ApbE-like domains"/>
    <property type="match status" value="2"/>
</dbReference>
<evidence type="ECO:0000256" key="4">
    <source>
        <dbReference type="ARBA" id="ARBA00022630"/>
    </source>
</evidence>
<dbReference type="InterPro" id="IPR003374">
    <property type="entry name" value="ApbE-like_sf"/>
</dbReference>
<evidence type="ECO:0000256" key="7">
    <source>
        <dbReference type="ARBA" id="ARBA00022827"/>
    </source>
</evidence>
<dbReference type="GO" id="GO:0016740">
    <property type="term" value="F:transferase activity"/>
    <property type="evidence" value="ECO:0007669"/>
    <property type="project" value="UniProtKB-KW"/>
</dbReference>
<dbReference type="RefSeq" id="WP_184300327.1">
    <property type="nucleotide sequence ID" value="NZ_JACHLP010000005.1"/>
</dbReference>
<sequence length="248" mass="26072">MSPTLLRRARPLLGTLLEIALPEQAVPVQFEAGFAAVQAVQACLSRFEAGSDIARFNALPAGHSLVLAPLSARLLRAAALLQLASEGRFDISQGTGPQAWRLQGRRLHKLGDTVRLDLGGIAKGFAVDRAVAALRRAGCALGSVNAGGDLRVFGALSLRLQLRDEETGGVREFGQLAEGSFATSYFAAHSRSAAYPAAAAQAGHVSVAAPRCLWADALTKLVACSGNPQHPLLLRFGARAFLHTQFSA</sequence>
<keyword evidence="8" id="KW-0460">Magnesium</keyword>
<dbReference type="EMBL" id="JACHLP010000005">
    <property type="protein sequence ID" value="MBB4844236.1"/>
    <property type="molecule type" value="Genomic_DNA"/>
</dbReference>
<dbReference type="Proteomes" id="UP000562027">
    <property type="component" value="Unassembled WGS sequence"/>
</dbReference>
<accession>A0A840L840</accession>
<reference evidence="11 12" key="1">
    <citation type="submission" date="2020-08" db="EMBL/GenBank/DDBJ databases">
        <title>Functional genomics of gut bacteria from endangered species of beetles.</title>
        <authorList>
            <person name="Carlos-Shanley C."/>
        </authorList>
    </citation>
    <scope>NUCLEOTIDE SEQUENCE [LARGE SCALE GENOMIC DNA]</scope>
    <source>
        <strain evidence="11 12">S00239</strain>
    </source>
</reference>
<comment type="caution">
    <text evidence="11">The sequence shown here is derived from an EMBL/GenBank/DDBJ whole genome shotgun (WGS) entry which is preliminary data.</text>
</comment>
<comment type="cofactor">
    <cofactor evidence="1">
        <name>Mg(2+)</name>
        <dbReference type="ChEBI" id="CHEBI:18420"/>
    </cofactor>
</comment>
<evidence type="ECO:0000256" key="5">
    <source>
        <dbReference type="ARBA" id="ARBA00022679"/>
    </source>
</evidence>
<dbReference type="Pfam" id="PF02424">
    <property type="entry name" value="ApbE"/>
    <property type="match status" value="1"/>
</dbReference>
<organism evidence="11 12">
    <name type="scientific">Roseateles oligotrophus</name>
    <dbReference type="NCBI Taxonomy" id="1769250"/>
    <lineage>
        <taxon>Bacteria</taxon>
        <taxon>Pseudomonadati</taxon>
        <taxon>Pseudomonadota</taxon>
        <taxon>Betaproteobacteria</taxon>
        <taxon>Burkholderiales</taxon>
        <taxon>Sphaerotilaceae</taxon>
        <taxon>Roseateles</taxon>
    </lineage>
</organism>
<evidence type="ECO:0000313" key="11">
    <source>
        <dbReference type="EMBL" id="MBB4844236.1"/>
    </source>
</evidence>
<proteinExistence type="predicted"/>
<name>A0A840L840_9BURK</name>
<evidence type="ECO:0000256" key="3">
    <source>
        <dbReference type="ARBA" id="ARBA00016337"/>
    </source>
</evidence>
<dbReference type="GO" id="GO:0046872">
    <property type="term" value="F:metal ion binding"/>
    <property type="evidence" value="ECO:0007669"/>
    <property type="project" value="UniProtKB-KW"/>
</dbReference>
<dbReference type="InterPro" id="IPR024932">
    <property type="entry name" value="ApbE"/>
</dbReference>
<keyword evidence="4" id="KW-0285">Flavoprotein</keyword>
<evidence type="ECO:0000256" key="6">
    <source>
        <dbReference type="ARBA" id="ARBA00022723"/>
    </source>
</evidence>